<comment type="caution">
    <text evidence="1">The sequence shown here is derived from an EMBL/GenBank/DDBJ whole genome shotgun (WGS) entry which is preliminary data.</text>
</comment>
<name>A0ABQ9ZNC4_9CRUS</name>
<gene>
    <name evidence="1" type="ORF">OUZ56_026930</name>
</gene>
<protein>
    <submittedName>
        <fullName evidence="1">Uncharacterized protein</fullName>
    </submittedName>
</protein>
<organism evidence="1 2">
    <name type="scientific">Daphnia magna</name>
    <dbReference type="NCBI Taxonomy" id="35525"/>
    <lineage>
        <taxon>Eukaryota</taxon>
        <taxon>Metazoa</taxon>
        <taxon>Ecdysozoa</taxon>
        <taxon>Arthropoda</taxon>
        <taxon>Crustacea</taxon>
        <taxon>Branchiopoda</taxon>
        <taxon>Diplostraca</taxon>
        <taxon>Cladocera</taxon>
        <taxon>Anomopoda</taxon>
        <taxon>Daphniidae</taxon>
        <taxon>Daphnia</taxon>
    </lineage>
</organism>
<accession>A0ABQ9ZNC4</accession>
<evidence type="ECO:0000313" key="1">
    <source>
        <dbReference type="EMBL" id="KAK4014406.1"/>
    </source>
</evidence>
<dbReference type="Proteomes" id="UP001234178">
    <property type="component" value="Unassembled WGS sequence"/>
</dbReference>
<reference evidence="1 2" key="1">
    <citation type="journal article" date="2023" name="Nucleic Acids Res.">
        <title>The hologenome of Daphnia magna reveals possible DNA methylation and microbiome-mediated evolution of the host genome.</title>
        <authorList>
            <person name="Chaturvedi A."/>
            <person name="Li X."/>
            <person name="Dhandapani V."/>
            <person name="Marshall H."/>
            <person name="Kissane S."/>
            <person name="Cuenca-Cambronero M."/>
            <person name="Asole G."/>
            <person name="Calvet F."/>
            <person name="Ruiz-Romero M."/>
            <person name="Marangio P."/>
            <person name="Guigo R."/>
            <person name="Rago D."/>
            <person name="Mirbahai L."/>
            <person name="Eastwood N."/>
            <person name="Colbourne J.K."/>
            <person name="Zhou J."/>
            <person name="Mallon E."/>
            <person name="Orsini L."/>
        </authorList>
    </citation>
    <scope>NUCLEOTIDE SEQUENCE [LARGE SCALE GENOMIC DNA]</scope>
    <source>
        <strain evidence="1">LRV0_1</strain>
    </source>
</reference>
<keyword evidence="2" id="KW-1185">Reference proteome</keyword>
<sequence>MMARATFSQWAREQPPQLNISLAEGECCSNNASPARHEPLIVEFLMLDIPAQTGCTDEYLWDEYLSPF</sequence>
<proteinExistence type="predicted"/>
<evidence type="ECO:0000313" key="2">
    <source>
        <dbReference type="Proteomes" id="UP001234178"/>
    </source>
</evidence>
<dbReference type="EMBL" id="JAOYFB010000004">
    <property type="protein sequence ID" value="KAK4014406.1"/>
    <property type="molecule type" value="Genomic_DNA"/>
</dbReference>